<protein>
    <submittedName>
        <fullName evidence="3">Uncharacterized protein</fullName>
    </submittedName>
</protein>
<name>A0AAV1U483_9STRA</name>
<feature type="chain" id="PRO_5043931654" evidence="2">
    <location>
        <begin position="22"/>
        <end position="331"/>
    </location>
</feature>
<feature type="region of interest" description="Disordered" evidence="1">
    <location>
        <begin position="157"/>
        <end position="298"/>
    </location>
</feature>
<reference evidence="3" key="1">
    <citation type="submission" date="2024-01" db="EMBL/GenBank/DDBJ databases">
        <authorList>
            <person name="Webb A."/>
        </authorList>
    </citation>
    <scope>NUCLEOTIDE SEQUENCE</scope>
    <source>
        <strain evidence="3">Pm1</strain>
    </source>
</reference>
<evidence type="ECO:0000256" key="1">
    <source>
        <dbReference type="SAM" id="MobiDB-lite"/>
    </source>
</evidence>
<gene>
    <name evidence="3" type="ORF">PM001_LOCUS14620</name>
</gene>
<feature type="compositionally biased region" description="Basic and acidic residues" evidence="1">
    <location>
        <begin position="178"/>
        <end position="194"/>
    </location>
</feature>
<comment type="caution">
    <text evidence="3">The sequence shown here is derived from an EMBL/GenBank/DDBJ whole genome shotgun (WGS) entry which is preliminary data.</text>
</comment>
<accession>A0AAV1U483</accession>
<evidence type="ECO:0000313" key="3">
    <source>
        <dbReference type="EMBL" id="CAK7929470.1"/>
    </source>
</evidence>
<feature type="region of interest" description="Disordered" evidence="1">
    <location>
        <begin position="123"/>
        <end position="142"/>
    </location>
</feature>
<evidence type="ECO:0000313" key="4">
    <source>
        <dbReference type="Proteomes" id="UP001162060"/>
    </source>
</evidence>
<keyword evidence="2" id="KW-0732">Signal</keyword>
<dbReference type="AlphaFoldDB" id="A0AAV1U483"/>
<dbReference type="EMBL" id="CAKLBY020000153">
    <property type="protein sequence ID" value="CAK7929470.1"/>
    <property type="molecule type" value="Genomic_DNA"/>
</dbReference>
<proteinExistence type="predicted"/>
<organism evidence="3 4">
    <name type="scientific">Peronospora matthiolae</name>
    <dbReference type="NCBI Taxonomy" id="2874970"/>
    <lineage>
        <taxon>Eukaryota</taxon>
        <taxon>Sar</taxon>
        <taxon>Stramenopiles</taxon>
        <taxon>Oomycota</taxon>
        <taxon>Peronosporomycetes</taxon>
        <taxon>Peronosporales</taxon>
        <taxon>Peronosporaceae</taxon>
        <taxon>Peronospora</taxon>
    </lineage>
</organism>
<feature type="compositionally biased region" description="Basic and acidic residues" evidence="1">
    <location>
        <begin position="157"/>
        <end position="171"/>
    </location>
</feature>
<dbReference type="Proteomes" id="UP001162060">
    <property type="component" value="Unassembled WGS sequence"/>
</dbReference>
<evidence type="ECO:0000256" key="2">
    <source>
        <dbReference type="SAM" id="SignalP"/>
    </source>
</evidence>
<feature type="signal peptide" evidence="2">
    <location>
        <begin position="1"/>
        <end position="21"/>
    </location>
</feature>
<sequence length="331" mass="36780">MQPPQKNSLFLLLALIASARCGALLAPSDGQLLRQTRANDDLAPQSEEDGERMLDVSAGSPLSIQARFAWQRVVSQMFDGHEHVRKSYQPVFADDHSGLILLDHMKLEREKKKNLQDELLLLQGKEPGNGQDNQPAESVDKRESTLFSWIKKMFKTSRQDNARGEGSEAKKKSFFKKLRPDKGPRSTHLRDQGKEPGNPLGKKPGNSLDKEVGKDPGNVHGRNFRESVKASVGKPEPTNVSKTKKGSAVFGQDTEPGNESVHPVVQSIKRPVQPVKESFQSSKEPGKNSEASVEGPKPRFASWIKQGAGALKMTIANVITRLWNFLTFWRK</sequence>